<keyword evidence="2" id="KW-1185">Reference proteome</keyword>
<keyword evidence="1" id="KW-0808">Transferase</keyword>
<dbReference type="GO" id="GO:0008671">
    <property type="term" value="F:2-dehydro-3-deoxygalactonokinase activity"/>
    <property type="evidence" value="ECO:0007669"/>
    <property type="project" value="InterPro"/>
</dbReference>
<dbReference type="InterPro" id="IPR042258">
    <property type="entry name" value="DGOK_N"/>
</dbReference>
<dbReference type="Proteomes" id="UP000290407">
    <property type="component" value="Unassembled WGS sequence"/>
</dbReference>
<proteinExistence type="predicted"/>
<gene>
    <name evidence="1" type="ORF">EQG79_11810</name>
</gene>
<dbReference type="GO" id="GO:0034194">
    <property type="term" value="P:D-galactonate catabolic process"/>
    <property type="evidence" value="ECO:0007669"/>
    <property type="project" value="InterPro"/>
</dbReference>
<dbReference type="InterPro" id="IPR007729">
    <property type="entry name" value="DGOK"/>
</dbReference>
<name>A0A4Q2US13_9BACT</name>
<sequence>MSNYLLCCDWGTSFFRLQLLRYSDDQCVGELIAREGIAGTFDAWRKTGAINGLTREHFFRRQLRQQIQVLAQQVSVDLTKVPLVISGMASSSIGMEEVPYATLPFALDGSQASVRYYEAQPDFPHEMLLISGVRSQQDVMRGEETQLIGLIALLSQAGVGTTEAIFVFPGTHSKHLYVQNGRLLNFTTYMTGELFDLMAHQSLLRESVEVSSLTTFSASNKSAFRRGVRQATTSGLLNGLFTTRTNQLFETLTKSQNAFYLSGLIIGAELYPLLTQTDWPLVICSGSRLTAFYELAIDELTLSARTTILPAELIDKAASKGQMLLFRNQTVKETTR</sequence>
<dbReference type="InterPro" id="IPR042257">
    <property type="entry name" value="DGOK_C"/>
</dbReference>
<keyword evidence="1" id="KW-0418">Kinase</keyword>
<accession>A0A4Q2US13</accession>
<dbReference type="RefSeq" id="WP_129601567.1">
    <property type="nucleotide sequence ID" value="NZ_SBLB01000002.1"/>
</dbReference>
<evidence type="ECO:0000313" key="1">
    <source>
        <dbReference type="EMBL" id="RYC70525.1"/>
    </source>
</evidence>
<reference evidence="1 2" key="1">
    <citation type="submission" date="2019-01" db="EMBL/GenBank/DDBJ databases">
        <title>Spirosoma flava sp. nov., a propanil-degrading bacterium isolated from herbicide-contaminated soil.</title>
        <authorList>
            <person name="Zhang L."/>
            <person name="Jiang J.-D."/>
        </authorList>
    </citation>
    <scope>NUCLEOTIDE SEQUENCE [LARGE SCALE GENOMIC DNA]</scope>
    <source>
        <strain evidence="1 2">TY50</strain>
    </source>
</reference>
<dbReference type="Gene3D" id="3.30.420.300">
    <property type="entry name" value="2-keto-3-deoxy-galactonokinase, substrate binding domain"/>
    <property type="match status" value="1"/>
</dbReference>
<comment type="caution">
    <text evidence="1">The sequence shown here is derived from an EMBL/GenBank/DDBJ whole genome shotgun (WGS) entry which is preliminary data.</text>
</comment>
<organism evidence="1 2">
    <name type="scientific">Spirosoma sordidisoli</name>
    <dbReference type="NCBI Taxonomy" id="2502893"/>
    <lineage>
        <taxon>Bacteria</taxon>
        <taxon>Pseudomonadati</taxon>
        <taxon>Bacteroidota</taxon>
        <taxon>Cytophagia</taxon>
        <taxon>Cytophagales</taxon>
        <taxon>Cytophagaceae</taxon>
        <taxon>Spirosoma</taxon>
    </lineage>
</organism>
<dbReference type="Gene3D" id="3.30.420.310">
    <property type="entry name" value="2-keto-3-deoxy-galactonokinase, C-terminal domain"/>
    <property type="match status" value="1"/>
</dbReference>
<dbReference type="Pfam" id="PF05035">
    <property type="entry name" value="DGOK"/>
    <property type="match status" value="1"/>
</dbReference>
<evidence type="ECO:0000313" key="2">
    <source>
        <dbReference type="Proteomes" id="UP000290407"/>
    </source>
</evidence>
<dbReference type="EMBL" id="SBLB01000002">
    <property type="protein sequence ID" value="RYC70525.1"/>
    <property type="molecule type" value="Genomic_DNA"/>
</dbReference>
<dbReference type="AlphaFoldDB" id="A0A4Q2US13"/>
<protein>
    <submittedName>
        <fullName evidence="1">2-keto-3-deoxy-galactonokinase</fullName>
    </submittedName>
</protein>
<dbReference type="CDD" id="cd24012">
    <property type="entry name" value="ASKHA_NBD_KDGal-kinase"/>
    <property type="match status" value="1"/>
</dbReference>